<dbReference type="InterPro" id="IPR014729">
    <property type="entry name" value="Rossmann-like_a/b/a_fold"/>
</dbReference>
<evidence type="ECO:0000313" key="2">
    <source>
        <dbReference type="EMBL" id="MBW92011.1"/>
    </source>
</evidence>
<accession>A0A2P2JEW2</accession>
<evidence type="ECO:0000259" key="1">
    <source>
        <dbReference type="Pfam" id="PF00582"/>
    </source>
</evidence>
<dbReference type="CDD" id="cd23659">
    <property type="entry name" value="USP_At3g01520-like"/>
    <property type="match status" value="1"/>
</dbReference>
<organism evidence="2">
    <name type="scientific">Rhizophora mucronata</name>
    <name type="common">Asiatic mangrove</name>
    <dbReference type="NCBI Taxonomy" id="61149"/>
    <lineage>
        <taxon>Eukaryota</taxon>
        <taxon>Viridiplantae</taxon>
        <taxon>Streptophyta</taxon>
        <taxon>Embryophyta</taxon>
        <taxon>Tracheophyta</taxon>
        <taxon>Spermatophyta</taxon>
        <taxon>Magnoliopsida</taxon>
        <taxon>eudicotyledons</taxon>
        <taxon>Gunneridae</taxon>
        <taxon>Pentapetalae</taxon>
        <taxon>rosids</taxon>
        <taxon>fabids</taxon>
        <taxon>Malpighiales</taxon>
        <taxon>Rhizophoraceae</taxon>
        <taxon>Rhizophora</taxon>
    </lineage>
</organism>
<sequence>MADGKIEGREKKEAVMVAIDGSECSHYALTWALENLKETISTSGLLVFTVQPIADFSYLSASTLGATQNQKKAALALLQTAKDICANHGVVAETLTEAGDPKVAICETANKLEAKLLVMGSHSRGAIQRAFLGSVSSYCVHHCKYPVLVVKQQV</sequence>
<reference evidence="2" key="1">
    <citation type="submission" date="2018-02" db="EMBL/GenBank/DDBJ databases">
        <title>Rhizophora mucronata_Transcriptome.</title>
        <authorList>
            <person name="Meera S.P."/>
            <person name="Sreeshan A."/>
            <person name="Augustine A."/>
        </authorList>
    </citation>
    <scope>NUCLEOTIDE SEQUENCE</scope>
    <source>
        <tissue evidence="2">Leaf</tissue>
    </source>
</reference>
<dbReference type="Gene3D" id="3.40.50.620">
    <property type="entry name" value="HUPs"/>
    <property type="match status" value="1"/>
</dbReference>
<dbReference type="PRINTS" id="PR01438">
    <property type="entry name" value="UNVRSLSTRESS"/>
</dbReference>
<feature type="domain" description="UspA" evidence="1">
    <location>
        <begin position="15"/>
        <end position="151"/>
    </location>
</feature>
<dbReference type="SUPFAM" id="SSF52402">
    <property type="entry name" value="Adenine nucleotide alpha hydrolases-like"/>
    <property type="match status" value="1"/>
</dbReference>
<dbReference type="PANTHER" id="PTHR31964:SF113">
    <property type="entry name" value="USPA DOMAIN-CONTAINING PROTEIN"/>
    <property type="match status" value="1"/>
</dbReference>
<dbReference type="InterPro" id="IPR006015">
    <property type="entry name" value="Universal_stress_UspA"/>
</dbReference>
<dbReference type="InterPro" id="IPR006016">
    <property type="entry name" value="UspA"/>
</dbReference>
<proteinExistence type="predicted"/>
<dbReference type="AlphaFoldDB" id="A0A2P2JEW2"/>
<name>A0A2P2JEW2_RHIMU</name>
<protein>
    <recommendedName>
        <fullName evidence="1">UspA domain-containing protein</fullName>
    </recommendedName>
</protein>
<dbReference type="PANTHER" id="PTHR31964">
    <property type="entry name" value="ADENINE NUCLEOTIDE ALPHA HYDROLASES-LIKE SUPERFAMILY PROTEIN"/>
    <property type="match status" value="1"/>
</dbReference>
<dbReference type="EMBL" id="GGEC01011528">
    <property type="protein sequence ID" value="MBW92011.1"/>
    <property type="molecule type" value="Transcribed_RNA"/>
</dbReference>
<dbReference type="Pfam" id="PF00582">
    <property type="entry name" value="Usp"/>
    <property type="match status" value="1"/>
</dbReference>